<proteinExistence type="predicted"/>
<dbReference type="Proteomes" id="UP000295807">
    <property type="component" value="Unassembled WGS sequence"/>
</dbReference>
<evidence type="ECO:0000313" key="2">
    <source>
        <dbReference type="EMBL" id="TCS86269.1"/>
    </source>
</evidence>
<name>A0A4R3KPD2_9SPHI</name>
<accession>A0A4R3KPD2</accession>
<evidence type="ECO:0000313" key="3">
    <source>
        <dbReference type="Proteomes" id="UP000295807"/>
    </source>
</evidence>
<protein>
    <submittedName>
        <fullName evidence="2">Uncharacterized protein DUF3575</fullName>
    </submittedName>
</protein>
<feature type="chain" id="PRO_5020439960" evidence="1">
    <location>
        <begin position="21"/>
        <end position="254"/>
    </location>
</feature>
<dbReference type="EMBL" id="SMAD01000008">
    <property type="protein sequence ID" value="TCS86269.1"/>
    <property type="molecule type" value="Genomic_DNA"/>
</dbReference>
<organism evidence="2 3">
    <name type="scientific">Anseongella ginsenosidimutans</name>
    <dbReference type="NCBI Taxonomy" id="496056"/>
    <lineage>
        <taxon>Bacteria</taxon>
        <taxon>Pseudomonadati</taxon>
        <taxon>Bacteroidota</taxon>
        <taxon>Sphingobacteriia</taxon>
        <taxon>Sphingobacteriales</taxon>
        <taxon>Sphingobacteriaceae</taxon>
        <taxon>Anseongella</taxon>
    </lineage>
</organism>
<gene>
    <name evidence="2" type="ORF">EDD80_10861</name>
</gene>
<reference evidence="2 3" key="1">
    <citation type="submission" date="2019-03" db="EMBL/GenBank/DDBJ databases">
        <title>Genomic Encyclopedia of Type Strains, Phase IV (KMG-IV): sequencing the most valuable type-strain genomes for metagenomic binning, comparative biology and taxonomic classification.</title>
        <authorList>
            <person name="Goeker M."/>
        </authorList>
    </citation>
    <scope>NUCLEOTIDE SEQUENCE [LARGE SCALE GENOMIC DNA]</scope>
    <source>
        <strain evidence="2 3">DSM 21100</strain>
    </source>
</reference>
<keyword evidence="3" id="KW-1185">Reference proteome</keyword>
<comment type="caution">
    <text evidence="2">The sequence shown here is derived from an EMBL/GenBank/DDBJ whole genome shotgun (WGS) entry which is preliminary data.</text>
</comment>
<sequence length="254" mass="28522">MKKYFILLIFLCSWSGRPAAQDVSASADGSGRNIVKMNLASPVLRNFSFQYERRIDDRFTLAGGFRFMPEGPVPLLEDLKFFIGGEEVYEEWKNAKLSNVAVTAEGRYYPGKLGAPRGFYLGPYIRFAHYQGNLPEYEYQLTGPEGEEVRKTIPVSGKLNKITAGVLTGVQWKLGEKLYLDWWLVGIAAGPAGGKLRGKISLSPEEQEAVRRELEDLDFRRMKTDVEVDDNGTRADISGTFIDLRAGICLGFRF</sequence>
<dbReference type="AlphaFoldDB" id="A0A4R3KPD2"/>
<evidence type="ECO:0000256" key="1">
    <source>
        <dbReference type="SAM" id="SignalP"/>
    </source>
</evidence>
<feature type="signal peptide" evidence="1">
    <location>
        <begin position="1"/>
        <end position="20"/>
    </location>
</feature>
<keyword evidence="1" id="KW-0732">Signal</keyword>
<dbReference type="RefSeq" id="WP_165922848.1">
    <property type="nucleotide sequence ID" value="NZ_SMAD01000008.1"/>
</dbReference>